<dbReference type="PROSITE" id="PS00086">
    <property type="entry name" value="CYTOCHROME_P450"/>
    <property type="match status" value="1"/>
</dbReference>
<dbReference type="PRINTS" id="PR00463">
    <property type="entry name" value="EP450I"/>
</dbReference>
<keyword evidence="9 14" id="KW-0560">Oxidoreductase</keyword>
<evidence type="ECO:0000256" key="4">
    <source>
        <dbReference type="ARBA" id="ARBA00010617"/>
    </source>
</evidence>
<keyword evidence="5 13" id="KW-0349">Heme</keyword>
<evidence type="ECO:0000256" key="6">
    <source>
        <dbReference type="ARBA" id="ARBA00022723"/>
    </source>
</evidence>
<evidence type="ECO:0000256" key="11">
    <source>
        <dbReference type="ARBA" id="ARBA00023033"/>
    </source>
</evidence>
<comment type="cofactor">
    <cofactor evidence="1 13">
        <name>heme</name>
        <dbReference type="ChEBI" id="CHEBI:30413"/>
    </cofactor>
</comment>
<evidence type="ECO:0000256" key="13">
    <source>
        <dbReference type="PIRSR" id="PIRSR602401-1"/>
    </source>
</evidence>
<gene>
    <name evidence="15" type="ORF">HERILL_LOCUS2734</name>
</gene>
<dbReference type="OrthoDB" id="2789670at2759"/>
<keyword evidence="6 13" id="KW-0479">Metal-binding</keyword>
<dbReference type="InterPro" id="IPR001128">
    <property type="entry name" value="Cyt_P450"/>
</dbReference>
<dbReference type="PRINTS" id="PR00385">
    <property type="entry name" value="P450"/>
</dbReference>
<organism evidence="15 16">
    <name type="scientific">Hermetia illucens</name>
    <name type="common">Black soldier fly</name>
    <dbReference type="NCBI Taxonomy" id="343691"/>
    <lineage>
        <taxon>Eukaryota</taxon>
        <taxon>Metazoa</taxon>
        <taxon>Ecdysozoa</taxon>
        <taxon>Arthropoda</taxon>
        <taxon>Hexapoda</taxon>
        <taxon>Insecta</taxon>
        <taxon>Pterygota</taxon>
        <taxon>Neoptera</taxon>
        <taxon>Endopterygota</taxon>
        <taxon>Diptera</taxon>
        <taxon>Brachycera</taxon>
        <taxon>Stratiomyomorpha</taxon>
        <taxon>Stratiomyidae</taxon>
        <taxon>Hermetiinae</taxon>
        <taxon>Hermetia</taxon>
    </lineage>
</organism>
<evidence type="ECO:0000313" key="15">
    <source>
        <dbReference type="EMBL" id="CAD7079521.1"/>
    </source>
</evidence>
<keyword evidence="7" id="KW-0256">Endoplasmic reticulum</keyword>
<dbReference type="Pfam" id="PF00067">
    <property type="entry name" value="p450"/>
    <property type="match status" value="1"/>
</dbReference>
<keyword evidence="12" id="KW-0472">Membrane</keyword>
<dbReference type="GO" id="GO:0004497">
    <property type="term" value="F:monooxygenase activity"/>
    <property type="evidence" value="ECO:0007669"/>
    <property type="project" value="UniProtKB-KW"/>
</dbReference>
<keyword evidence="16" id="KW-1185">Reference proteome</keyword>
<proteinExistence type="inferred from homology"/>
<dbReference type="PANTHER" id="PTHR24292:SF103">
    <property type="entry name" value="CYTOCHROME P450 6BS1"/>
    <property type="match status" value="1"/>
</dbReference>
<dbReference type="CDD" id="cd11056">
    <property type="entry name" value="CYP6-like"/>
    <property type="match status" value="1"/>
</dbReference>
<dbReference type="SUPFAM" id="SSF48264">
    <property type="entry name" value="Cytochrome P450"/>
    <property type="match status" value="1"/>
</dbReference>
<dbReference type="EMBL" id="LR899009">
    <property type="protein sequence ID" value="CAD7079521.1"/>
    <property type="molecule type" value="Genomic_DNA"/>
</dbReference>
<dbReference type="Proteomes" id="UP000594454">
    <property type="component" value="Chromosome 1"/>
</dbReference>
<name>A0A7R8YND1_HERIL</name>
<evidence type="ECO:0000256" key="2">
    <source>
        <dbReference type="ARBA" id="ARBA00004174"/>
    </source>
</evidence>
<dbReference type="InParanoid" id="A0A7R8YND1"/>
<dbReference type="InterPro" id="IPR002401">
    <property type="entry name" value="Cyt_P450_E_grp-I"/>
</dbReference>
<evidence type="ECO:0000256" key="5">
    <source>
        <dbReference type="ARBA" id="ARBA00022617"/>
    </source>
</evidence>
<feature type="binding site" description="axial binding residue" evidence="13">
    <location>
        <position position="442"/>
    </location>
    <ligand>
        <name>heme</name>
        <dbReference type="ChEBI" id="CHEBI:30413"/>
    </ligand>
    <ligandPart>
        <name>Fe</name>
        <dbReference type="ChEBI" id="CHEBI:18248"/>
    </ligandPart>
</feature>
<evidence type="ECO:0000256" key="9">
    <source>
        <dbReference type="ARBA" id="ARBA00023002"/>
    </source>
</evidence>
<evidence type="ECO:0000256" key="10">
    <source>
        <dbReference type="ARBA" id="ARBA00023004"/>
    </source>
</evidence>
<evidence type="ECO:0000256" key="14">
    <source>
        <dbReference type="RuleBase" id="RU000461"/>
    </source>
</evidence>
<dbReference type="Gene3D" id="1.10.630.10">
    <property type="entry name" value="Cytochrome P450"/>
    <property type="match status" value="1"/>
</dbReference>
<dbReference type="FunFam" id="1.10.630.10:FF:000042">
    <property type="entry name" value="Cytochrome P450"/>
    <property type="match status" value="1"/>
</dbReference>
<accession>A0A7R8YND1</accession>
<dbReference type="InterPro" id="IPR036396">
    <property type="entry name" value="Cyt_P450_sf"/>
</dbReference>
<evidence type="ECO:0000256" key="8">
    <source>
        <dbReference type="ARBA" id="ARBA00022848"/>
    </source>
</evidence>
<protein>
    <recommendedName>
        <fullName evidence="17">Cytochrome P450</fullName>
    </recommendedName>
</protein>
<dbReference type="InterPro" id="IPR050476">
    <property type="entry name" value="Insect_CytP450_Detox"/>
</dbReference>
<evidence type="ECO:0000313" key="16">
    <source>
        <dbReference type="Proteomes" id="UP000594454"/>
    </source>
</evidence>
<dbReference type="GO" id="GO:0005506">
    <property type="term" value="F:iron ion binding"/>
    <property type="evidence" value="ECO:0007669"/>
    <property type="project" value="InterPro"/>
</dbReference>
<keyword evidence="8" id="KW-0492">Microsome</keyword>
<reference evidence="15 16" key="1">
    <citation type="submission" date="2020-11" db="EMBL/GenBank/DDBJ databases">
        <authorList>
            <person name="Wallbank WR R."/>
            <person name="Pardo Diaz C."/>
            <person name="Kozak K."/>
            <person name="Martin S."/>
            <person name="Jiggins C."/>
            <person name="Moest M."/>
            <person name="Warren A I."/>
            <person name="Generalovic N T."/>
            <person name="Byers J.R.P. K."/>
            <person name="Montejo-Kovacevich G."/>
            <person name="Yen C E."/>
        </authorList>
    </citation>
    <scope>NUCLEOTIDE SEQUENCE [LARGE SCALE GENOMIC DNA]</scope>
</reference>
<dbReference type="GO" id="GO:0020037">
    <property type="term" value="F:heme binding"/>
    <property type="evidence" value="ECO:0007669"/>
    <property type="project" value="InterPro"/>
</dbReference>
<dbReference type="InterPro" id="IPR017972">
    <property type="entry name" value="Cyt_P450_CS"/>
</dbReference>
<evidence type="ECO:0000256" key="1">
    <source>
        <dbReference type="ARBA" id="ARBA00001971"/>
    </source>
</evidence>
<sequence length="502" mass="57463">MDLLILLSLVISVVSTVIIFFKKKYSYWKERGIEYVEPSFPMGNLSFGGNQLLDFIQNMYKYKERGSLIGAYIIWKPVAVPTDLDLIQKILVKDFNSFHARGMYVNEEDDPLSANMVSLDGEKWKFIRSKLSPTFTSGKMKFMFPTVVEIAERFNETLGDIVKTESVLEIKELLARFTTDVIGSCAFGVECNSLKDPNAIFRYYGKKAMDEPPSSPLMQILAIHYPDLARKFHVRIIAKDVEQFFIESVRKTIEYREKNNIRRNDFLDLLIQINKDEDKNDGQSKKLSLNVLAAQAFLFFSAGFETSSTTMMYSLYELALNPDIQNKARQEINAVLANHDGKLSYEAMQEMIYIEQIINEALRKYPPVIFLIRKAARDYQLPHSEAVIEKGTEIFIPAYGVHHDPEIYPNPEIFDPKRFSADEVQCRHPMSFLAFGDGPRNCVGLRFGKMQAKVGLIALIKNYQFAPCSKTSIPLTFDPLKIGLTPRGGMFLDVQKVDRKFI</sequence>
<evidence type="ECO:0008006" key="17">
    <source>
        <dbReference type="Google" id="ProtNLM"/>
    </source>
</evidence>
<evidence type="ECO:0000256" key="12">
    <source>
        <dbReference type="ARBA" id="ARBA00023136"/>
    </source>
</evidence>
<comment type="subcellular location">
    <subcellularLocation>
        <location evidence="3">Endoplasmic reticulum membrane</location>
        <topology evidence="3">Peripheral membrane protein</topology>
    </subcellularLocation>
    <subcellularLocation>
        <location evidence="2">Microsome membrane</location>
        <topology evidence="2">Peripheral membrane protein</topology>
    </subcellularLocation>
</comment>
<evidence type="ECO:0000256" key="3">
    <source>
        <dbReference type="ARBA" id="ARBA00004406"/>
    </source>
</evidence>
<dbReference type="AlphaFoldDB" id="A0A7R8YND1"/>
<dbReference type="GO" id="GO:0016705">
    <property type="term" value="F:oxidoreductase activity, acting on paired donors, with incorporation or reduction of molecular oxygen"/>
    <property type="evidence" value="ECO:0007669"/>
    <property type="project" value="InterPro"/>
</dbReference>
<comment type="similarity">
    <text evidence="4 14">Belongs to the cytochrome P450 family.</text>
</comment>
<dbReference type="GO" id="GO:0005789">
    <property type="term" value="C:endoplasmic reticulum membrane"/>
    <property type="evidence" value="ECO:0007669"/>
    <property type="project" value="UniProtKB-SubCell"/>
</dbReference>
<dbReference type="PANTHER" id="PTHR24292">
    <property type="entry name" value="CYTOCHROME P450"/>
    <property type="match status" value="1"/>
</dbReference>
<evidence type="ECO:0000256" key="7">
    <source>
        <dbReference type="ARBA" id="ARBA00022824"/>
    </source>
</evidence>
<keyword evidence="10 13" id="KW-0408">Iron</keyword>
<keyword evidence="11 14" id="KW-0503">Monooxygenase</keyword>
<dbReference type="OMA" id="QWITAYS"/>